<feature type="transmembrane region" description="Helical" evidence="1">
    <location>
        <begin position="12"/>
        <end position="36"/>
    </location>
</feature>
<name>A0ABV9JFA1_9LACT</name>
<organism evidence="2 3">
    <name type="scientific">Lactococcus nasutitermitis</name>
    <dbReference type="NCBI Taxonomy" id="1652957"/>
    <lineage>
        <taxon>Bacteria</taxon>
        <taxon>Bacillati</taxon>
        <taxon>Bacillota</taxon>
        <taxon>Bacilli</taxon>
        <taxon>Lactobacillales</taxon>
        <taxon>Streptococcaceae</taxon>
        <taxon>Lactococcus</taxon>
    </lineage>
</organism>
<comment type="caution">
    <text evidence="2">The sequence shown here is derived from an EMBL/GenBank/DDBJ whole genome shotgun (WGS) entry which is preliminary data.</text>
</comment>
<feature type="transmembrane region" description="Helical" evidence="1">
    <location>
        <begin position="48"/>
        <end position="66"/>
    </location>
</feature>
<keyword evidence="3" id="KW-1185">Reference proteome</keyword>
<dbReference type="RefSeq" id="WP_213536698.1">
    <property type="nucleotide sequence ID" value="NZ_BOVQ01000009.1"/>
</dbReference>
<reference evidence="3" key="1">
    <citation type="journal article" date="2019" name="Int. J. Syst. Evol. Microbiol.">
        <title>The Global Catalogue of Microorganisms (GCM) 10K type strain sequencing project: providing services to taxonomists for standard genome sequencing and annotation.</title>
        <authorList>
            <consortium name="The Broad Institute Genomics Platform"/>
            <consortium name="The Broad Institute Genome Sequencing Center for Infectious Disease"/>
            <person name="Wu L."/>
            <person name="Ma J."/>
        </authorList>
    </citation>
    <scope>NUCLEOTIDE SEQUENCE [LARGE SCALE GENOMIC DNA]</scope>
    <source>
        <strain evidence="3">CCUG 63287</strain>
    </source>
</reference>
<proteinExistence type="predicted"/>
<gene>
    <name evidence="2" type="ORF">ACFO26_08600</name>
</gene>
<keyword evidence="1" id="KW-1133">Transmembrane helix</keyword>
<keyword evidence="1" id="KW-0472">Membrane</keyword>
<protein>
    <submittedName>
        <fullName evidence="2">Prenylated Rab acceptor</fullName>
    </submittedName>
</protein>
<sequence>MNVNQISQVIVTNLILIVVLTMITSVIWALIKYSIIDIVCEYDLEHPIITFFIIWFIPFGFWIEMFRNTWVDNTKRLVASNIYKGNEK</sequence>
<dbReference type="EMBL" id="JBHSGD010000007">
    <property type="protein sequence ID" value="MFC4652966.1"/>
    <property type="molecule type" value="Genomic_DNA"/>
</dbReference>
<evidence type="ECO:0000313" key="3">
    <source>
        <dbReference type="Proteomes" id="UP001595987"/>
    </source>
</evidence>
<evidence type="ECO:0000313" key="2">
    <source>
        <dbReference type="EMBL" id="MFC4652966.1"/>
    </source>
</evidence>
<keyword evidence="1" id="KW-0812">Transmembrane</keyword>
<dbReference type="Proteomes" id="UP001595987">
    <property type="component" value="Unassembled WGS sequence"/>
</dbReference>
<accession>A0ABV9JFA1</accession>
<evidence type="ECO:0000256" key="1">
    <source>
        <dbReference type="SAM" id="Phobius"/>
    </source>
</evidence>